<feature type="domain" description="Phospholipid/glycerol acyltransferase" evidence="4">
    <location>
        <begin position="94"/>
        <end position="216"/>
    </location>
</feature>
<protein>
    <submittedName>
        <fullName evidence="6">Acyltransferase-domain-containing protein</fullName>
    </submittedName>
</protein>
<dbReference type="RefSeq" id="XP_033455067.1">
    <property type="nucleotide sequence ID" value="XM_033606062.1"/>
</dbReference>
<dbReference type="AlphaFoldDB" id="A0A6J3LQ37"/>
<reference evidence="6" key="3">
    <citation type="submission" date="2025-08" db="UniProtKB">
        <authorList>
            <consortium name="RefSeq"/>
        </authorList>
    </citation>
    <scope>IDENTIFICATION</scope>
    <source>
        <strain evidence="6">CBS 342.82</strain>
    </source>
</reference>
<evidence type="ECO:0000313" key="5">
    <source>
        <dbReference type="Proteomes" id="UP000504637"/>
    </source>
</evidence>
<dbReference type="SMART" id="SM00563">
    <property type="entry name" value="PlsC"/>
    <property type="match status" value="1"/>
</dbReference>
<gene>
    <name evidence="6" type="ORF">K489DRAFT_385295</name>
</gene>
<dbReference type="OrthoDB" id="189226at2759"/>
<dbReference type="Pfam" id="PF01553">
    <property type="entry name" value="Acyltransferase"/>
    <property type="match status" value="1"/>
</dbReference>
<accession>A0A6J3LQ37</accession>
<dbReference type="Proteomes" id="UP000504637">
    <property type="component" value="Unplaced"/>
</dbReference>
<dbReference type="InterPro" id="IPR032098">
    <property type="entry name" value="Acyltransf_C"/>
</dbReference>
<feature type="non-terminal residue" evidence="6">
    <location>
        <position position="605"/>
    </location>
</feature>
<organism evidence="6">
    <name type="scientific">Dissoconium aciculare CBS 342.82</name>
    <dbReference type="NCBI Taxonomy" id="1314786"/>
    <lineage>
        <taxon>Eukaryota</taxon>
        <taxon>Fungi</taxon>
        <taxon>Dikarya</taxon>
        <taxon>Ascomycota</taxon>
        <taxon>Pezizomycotina</taxon>
        <taxon>Dothideomycetes</taxon>
        <taxon>Dothideomycetidae</taxon>
        <taxon>Mycosphaerellales</taxon>
        <taxon>Dissoconiaceae</taxon>
        <taxon>Dissoconium</taxon>
    </lineage>
</organism>
<keyword evidence="3 6" id="KW-0012">Acyltransferase</keyword>
<dbReference type="InterPro" id="IPR002123">
    <property type="entry name" value="Plipid/glycerol_acylTrfase"/>
</dbReference>
<keyword evidence="2" id="KW-0808">Transferase</keyword>
<dbReference type="SUPFAM" id="SSF69593">
    <property type="entry name" value="Glycerol-3-phosphate (1)-acyltransferase"/>
    <property type="match status" value="1"/>
</dbReference>
<evidence type="ECO:0000259" key="4">
    <source>
        <dbReference type="SMART" id="SM00563"/>
    </source>
</evidence>
<dbReference type="CDD" id="cd07990">
    <property type="entry name" value="LPLAT_LCLAT1-like"/>
    <property type="match status" value="1"/>
</dbReference>
<evidence type="ECO:0000313" key="6">
    <source>
        <dbReference type="RefSeq" id="XP_033455067.1"/>
    </source>
</evidence>
<dbReference type="PANTHER" id="PTHR10983:SF16">
    <property type="entry name" value="LYSOCARDIOLIPIN ACYLTRANSFERASE 1"/>
    <property type="match status" value="1"/>
</dbReference>
<reference evidence="6" key="1">
    <citation type="submission" date="2020-01" db="EMBL/GenBank/DDBJ databases">
        <authorList>
            <consortium name="DOE Joint Genome Institute"/>
            <person name="Haridas S."/>
            <person name="Albert R."/>
            <person name="Binder M."/>
            <person name="Bloem J."/>
            <person name="Labutti K."/>
            <person name="Salamov A."/>
            <person name="Andreopoulos B."/>
            <person name="Baker S.E."/>
            <person name="Barry K."/>
            <person name="Bills G."/>
            <person name="Bluhm B.H."/>
            <person name="Cannon C."/>
            <person name="Castanera R."/>
            <person name="Culley D.E."/>
            <person name="Daum C."/>
            <person name="Ezra D."/>
            <person name="Gonzalez J.B."/>
            <person name="Henrissat B."/>
            <person name="Kuo A."/>
            <person name="Liang C."/>
            <person name="Lipzen A."/>
            <person name="Lutzoni F."/>
            <person name="Magnuson J."/>
            <person name="Mondo S."/>
            <person name="Nolan M."/>
            <person name="Ohm R."/>
            <person name="Pangilinan J."/>
            <person name="Park H.-J."/>
            <person name="Ramirez L."/>
            <person name="Alfaro M."/>
            <person name="Sun H."/>
            <person name="Tritt A."/>
            <person name="Yoshinaga Y."/>
            <person name="Zwiers L.-H."/>
            <person name="Turgeon B.G."/>
            <person name="Goodwin S.B."/>
            <person name="Spatafora J.W."/>
            <person name="Crous P.W."/>
            <person name="Grigoriev I.V."/>
        </authorList>
    </citation>
    <scope>NUCLEOTIDE SEQUENCE</scope>
    <source>
        <strain evidence="6">CBS 342.82</strain>
    </source>
</reference>
<sequence length="605" mass="67861">MGQAERAFSATSTFLSGIMAISASQFLGAPLKLIDPKAYECYMAKTKESFAILMTTITQWWAPTVIRVSGDESMKDQLYQMKDGSLKCNFPHRLVLMANHQLYTDWLYLWWIAYTNNMHGRIYIILKESLKQLPIIGWGMQFYNFIFLSRRWEQDKLHFKVQLDQLSKPDDPMWLLIFPEGTNLSAEMREKSTAWAEKTGIPDMKNQLLPRSTGLQFCLRELRHSTNWVYDCTIAYEGVPVGTYSQDVYTLRSSFIEGRPPKSVNMYWRRYKISSIPIDNDEVFSRWLLNRWREKDYLLEYFNKFGHFPSYEAKQAIAAVEGKYDPKHAKAITTTLKGGGWDEFLGIFGPVTSAAGALSAIDLTEPLKLDEIVQKLAESQQLNLAELQKTTSLTKEQLMKGLISASDKHAPISTLLMKNLLSPRSDIVQANNIATHDVNKPRRPAAKIKISAKATLAPASPHKTASAVARNTIQKQESLPLPSKHATATPAQRIRAKLPMTNTERLITHPLSTVAVQNVATTAQKIAVKRLSTIDATRSRAVNSQSSHIKAAATKVKPSAKNQDAKQLLASPAAGSKAVLTRRLLHSAPSAVTKRESQVVGRKAL</sequence>
<evidence type="ECO:0000256" key="3">
    <source>
        <dbReference type="ARBA" id="ARBA00023315"/>
    </source>
</evidence>
<dbReference type="Pfam" id="PF16076">
    <property type="entry name" value="Acyltransf_C"/>
    <property type="match status" value="1"/>
</dbReference>
<evidence type="ECO:0000256" key="1">
    <source>
        <dbReference type="ARBA" id="ARBA00008655"/>
    </source>
</evidence>
<keyword evidence="5" id="KW-1185">Reference proteome</keyword>
<dbReference type="PANTHER" id="PTHR10983">
    <property type="entry name" value="1-ACYLGLYCEROL-3-PHOSPHATE ACYLTRANSFERASE-RELATED"/>
    <property type="match status" value="1"/>
</dbReference>
<evidence type="ECO:0000256" key="2">
    <source>
        <dbReference type="ARBA" id="ARBA00022679"/>
    </source>
</evidence>
<comment type="similarity">
    <text evidence="1">Belongs to the 1-acyl-sn-glycerol-3-phosphate acyltransferase family.</text>
</comment>
<dbReference type="GO" id="GO:0016746">
    <property type="term" value="F:acyltransferase activity"/>
    <property type="evidence" value="ECO:0007669"/>
    <property type="project" value="UniProtKB-KW"/>
</dbReference>
<dbReference type="GeneID" id="54363862"/>
<dbReference type="GO" id="GO:0036149">
    <property type="term" value="P:phosphatidylinositol acyl-chain remodeling"/>
    <property type="evidence" value="ECO:0007669"/>
    <property type="project" value="TreeGrafter"/>
</dbReference>
<reference evidence="6" key="2">
    <citation type="submission" date="2020-04" db="EMBL/GenBank/DDBJ databases">
        <authorList>
            <consortium name="NCBI Genome Project"/>
        </authorList>
    </citation>
    <scope>NUCLEOTIDE SEQUENCE</scope>
    <source>
        <strain evidence="6">CBS 342.82</strain>
    </source>
</reference>
<proteinExistence type="inferred from homology"/>
<dbReference type="GO" id="GO:0005783">
    <property type="term" value="C:endoplasmic reticulum"/>
    <property type="evidence" value="ECO:0007669"/>
    <property type="project" value="TreeGrafter"/>
</dbReference>
<name>A0A6J3LQ37_9PEZI</name>